<protein>
    <submittedName>
        <fullName evidence="1">Uncharacterized protein</fullName>
    </submittedName>
</protein>
<proteinExistence type="predicted"/>
<dbReference type="AlphaFoldDB" id="A0AAD7CRC4"/>
<dbReference type="Proteomes" id="UP001221757">
    <property type="component" value="Unassembled WGS sequence"/>
</dbReference>
<keyword evidence="2" id="KW-1185">Reference proteome</keyword>
<dbReference type="EMBL" id="JARKIE010000273">
    <property type="protein sequence ID" value="KAJ7659001.1"/>
    <property type="molecule type" value="Genomic_DNA"/>
</dbReference>
<evidence type="ECO:0000313" key="2">
    <source>
        <dbReference type="Proteomes" id="UP001221757"/>
    </source>
</evidence>
<comment type="caution">
    <text evidence="1">The sequence shown here is derived from an EMBL/GenBank/DDBJ whole genome shotgun (WGS) entry which is preliminary data.</text>
</comment>
<gene>
    <name evidence="1" type="ORF">B0H17DRAFT_1261529</name>
</gene>
<sequence>MSPTVFFFLSVTFSKDLGQYAAQVSRKFHLTTEAQDELQDFSQLSGPQQSVWIAARMLDVNARMSSLIPAESVFHMPVALEGRIDQILFLALVDYLAPAYVAKANGPFTRVIINCQSQTFLEKHPSWGLTGVIMNDKSKFPVIKTRVRDKLTDYRNRVKVAIEESLGVARDPLEVVAPGEGIRKDALNIITLCQRIVAVGSKVAPDVKVSMEMAGCIAYLRYRYQAQFDKGKLMAPGFWEDVDSGLQEVREATKEVVEAMSAVFSRSLRDALALYGMVKLDHLATVPPTLLDYSELRVLRLGH</sequence>
<reference evidence="1" key="1">
    <citation type="submission" date="2023-03" db="EMBL/GenBank/DDBJ databases">
        <title>Massive genome expansion in bonnet fungi (Mycena s.s.) driven by repeated elements and novel gene families across ecological guilds.</title>
        <authorList>
            <consortium name="Lawrence Berkeley National Laboratory"/>
            <person name="Harder C.B."/>
            <person name="Miyauchi S."/>
            <person name="Viragh M."/>
            <person name="Kuo A."/>
            <person name="Thoen E."/>
            <person name="Andreopoulos B."/>
            <person name="Lu D."/>
            <person name="Skrede I."/>
            <person name="Drula E."/>
            <person name="Henrissat B."/>
            <person name="Morin E."/>
            <person name="Kohler A."/>
            <person name="Barry K."/>
            <person name="LaButti K."/>
            <person name="Morin E."/>
            <person name="Salamov A."/>
            <person name="Lipzen A."/>
            <person name="Mereny Z."/>
            <person name="Hegedus B."/>
            <person name="Baldrian P."/>
            <person name="Stursova M."/>
            <person name="Weitz H."/>
            <person name="Taylor A."/>
            <person name="Grigoriev I.V."/>
            <person name="Nagy L.G."/>
            <person name="Martin F."/>
            <person name="Kauserud H."/>
        </authorList>
    </citation>
    <scope>NUCLEOTIDE SEQUENCE</scope>
    <source>
        <strain evidence="1">CBHHK067</strain>
    </source>
</reference>
<accession>A0AAD7CRC4</accession>
<evidence type="ECO:0000313" key="1">
    <source>
        <dbReference type="EMBL" id="KAJ7659001.1"/>
    </source>
</evidence>
<organism evidence="1 2">
    <name type="scientific">Mycena rosella</name>
    <name type="common">Pink bonnet</name>
    <name type="synonym">Agaricus rosellus</name>
    <dbReference type="NCBI Taxonomy" id="1033263"/>
    <lineage>
        <taxon>Eukaryota</taxon>
        <taxon>Fungi</taxon>
        <taxon>Dikarya</taxon>
        <taxon>Basidiomycota</taxon>
        <taxon>Agaricomycotina</taxon>
        <taxon>Agaricomycetes</taxon>
        <taxon>Agaricomycetidae</taxon>
        <taxon>Agaricales</taxon>
        <taxon>Marasmiineae</taxon>
        <taxon>Mycenaceae</taxon>
        <taxon>Mycena</taxon>
    </lineage>
</organism>
<name>A0AAD7CRC4_MYCRO</name>